<dbReference type="GO" id="GO:0080120">
    <property type="term" value="P:CAAX-box protein maturation"/>
    <property type="evidence" value="ECO:0007669"/>
    <property type="project" value="UniProtKB-ARBA"/>
</dbReference>
<dbReference type="EMBL" id="LAPV01000092">
    <property type="protein sequence ID" value="KKC33464.1"/>
    <property type="molecule type" value="Genomic_DNA"/>
</dbReference>
<feature type="transmembrane region" description="Helical" evidence="1">
    <location>
        <begin position="68"/>
        <end position="89"/>
    </location>
</feature>
<dbReference type="Proteomes" id="UP000182258">
    <property type="component" value="Unassembled WGS sequence"/>
</dbReference>
<evidence type="ECO:0000256" key="1">
    <source>
        <dbReference type="SAM" id="Phobius"/>
    </source>
</evidence>
<feature type="transmembrane region" description="Helical" evidence="1">
    <location>
        <begin position="95"/>
        <end position="114"/>
    </location>
</feature>
<keyword evidence="1" id="KW-0812">Transmembrane</keyword>
<proteinExistence type="predicted"/>
<dbReference type="AlphaFoldDB" id="A0A0F5Q065"/>
<feature type="domain" description="CAAX prenyl protease 2/Lysostaphin resistance protein A-like" evidence="2">
    <location>
        <begin position="103"/>
        <end position="199"/>
    </location>
</feature>
<accession>A0A0F5Q065</accession>
<organism evidence="4 6">
    <name type="scientific">Devosia psychrophila</name>
    <dbReference type="NCBI Taxonomy" id="728005"/>
    <lineage>
        <taxon>Bacteria</taxon>
        <taxon>Pseudomonadati</taxon>
        <taxon>Pseudomonadota</taxon>
        <taxon>Alphaproteobacteria</taxon>
        <taxon>Hyphomicrobiales</taxon>
        <taxon>Devosiaceae</taxon>
        <taxon>Devosia</taxon>
    </lineage>
</organism>
<dbReference type="RefSeq" id="WP_046170599.1">
    <property type="nucleotide sequence ID" value="NZ_FOMB01000001.1"/>
</dbReference>
<feature type="transmembrane region" description="Helical" evidence="1">
    <location>
        <begin position="135"/>
        <end position="155"/>
    </location>
</feature>
<name>A0A0F5Q065_9HYPH</name>
<dbReference type="STRING" id="728005.SAMN04488059_10172"/>
<gene>
    <name evidence="4" type="ORF">SAMN04488059_10172</name>
    <name evidence="3" type="ORF">WH91_08670</name>
</gene>
<evidence type="ECO:0000313" key="4">
    <source>
        <dbReference type="EMBL" id="SFB92627.1"/>
    </source>
</evidence>
<feature type="transmembrane region" description="Helical" evidence="1">
    <location>
        <begin position="161"/>
        <end position="180"/>
    </location>
</feature>
<evidence type="ECO:0000313" key="6">
    <source>
        <dbReference type="Proteomes" id="UP000182258"/>
    </source>
</evidence>
<feature type="transmembrane region" description="Helical" evidence="1">
    <location>
        <begin position="187"/>
        <end position="206"/>
    </location>
</feature>
<evidence type="ECO:0000313" key="5">
    <source>
        <dbReference type="Proteomes" id="UP000033519"/>
    </source>
</evidence>
<feature type="transmembrane region" description="Helical" evidence="1">
    <location>
        <begin position="33"/>
        <end position="56"/>
    </location>
</feature>
<evidence type="ECO:0000259" key="2">
    <source>
        <dbReference type="Pfam" id="PF02517"/>
    </source>
</evidence>
<keyword evidence="5" id="KW-1185">Reference proteome</keyword>
<evidence type="ECO:0000313" key="3">
    <source>
        <dbReference type="EMBL" id="KKC33464.1"/>
    </source>
</evidence>
<dbReference type="InterPro" id="IPR003675">
    <property type="entry name" value="Rce1/LyrA-like_dom"/>
</dbReference>
<reference evidence="3 5" key="1">
    <citation type="submission" date="2015-03" db="EMBL/GenBank/DDBJ databases">
        <authorList>
            <person name="Lepp D."/>
            <person name="Hassan Y.I."/>
            <person name="Li X.-Z."/>
            <person name="Zhou T."/>
        </authorList>
    </citation>
    <scope>NUCLEOTIDE SEQUENCE [LARGE SCALE GENOMIC DNA]</scope>
    <source>
        <strain evidence="3 5">Cr7-05</strain>
    </source>
</reference>
<feature type="transmembrane region" description="Helical" evidence="1">
    <location>
        <begin position="7"/>
        <end position="27"/>
    </location>
</feature>
<dbReference type="Pfam" id="PF02517">
    <property type="entry name" value="Rce1-like"/>
    <property type="match status" value="1"/>
</dbReference>
<reference evidence="4 6" key="2">
    <citation type="submission" date="2016-10" db="EMBL/GenBank/DDBJ databases">
        <authorList>
            <person name="de Groot N.N."/>
        </authorList>
    </citation>
    <scope>NUCLEOTIDE SEQUENCE [LARGE SCALE GENOMIC DNA]</scope>
    <source>
        <strain evidence="4 6">CGMCC 1.10210</strain>
    </source>
</reference>
<protein>
    <recommendedName>
        <fullName evidence="2">CAAX prenyl protease 2/Lysostaphin resistance protein A-like domain-containing protein</fullName>
    </recommendedName>
</protein>
<keyword evidence="1" id="KW-1133">Transmembrane helix</keyword>
<dbReference type="PATRIC" id="fig|728005.3.peg.4450"/>
<keyword evidence="1" id="KW-0472">Membrane</keyword>
<dbReference type="EMBL" id="FOMB01000001">
    <property type="protein sequence ID" value="SFB92627.1"/>
    <property type="molecule type" value="Genomic_DNA"/>
</dbReference>
<dbReference type="OrthoDB" id="8754470at2"/>
<dbReference type="GO" id="GO:0004175">
    <property type="term" value="F:endopeptidase activity"/>
    <property type="evidence" value="ECO:0007669"/>
    <property type="project" value="UniProtKB-ARBA"/>
</dbReference>
<sequence>MTRSQIALVLHALALIGAMFVLVPKLTAIDGPYGYLLSLAFYWLVFCLPVISLHVWKQRDGRLFSERLAWRDWIVPGLLLLQVGVIGAIGLVPHTALLTSHGALLATAVALINGPLEETAWRGGFMTEFRDKPRLGFWLGWVLFTAWHIPLTLSHNVSFEGGWMALVGGAAVLGLLWSWIAWRTGSVFWTSIAHVLTNILTFWVLFNANGFVAPHL</sequence>
<dbReference type="Proteomes" id="UP000033519">
    <property type="component" value="Unassembled WGS sequence"/>
</dbReference>